<dbReference type="Proteomes" id="UP000235371">
    <property type="component" value="Unassembled WGS sequence"/>
</dbReference>
<feature type="non-terminal residue" evidence="1">
    <location>
        <position position="1"/>
    </location>
</feature>
<dbReference type="OrthoDB" id="3687914at2759"/>
<gene>
    <name evidence="1" type="ORF">K444DRAFT_531391</name>
</gene>
<dbReference type="GeneID" id="36583057"/>
<dbReference type="RefSeq" id="XP_024735753.1">
    <property type="nucleotide sequence ID" value="XM_024874977.1"/>
</dbReference>
<name>A0A2J6T745_9HELO</name>
<evidence type="ECO:0000313" key="1">
    <source>
        <dbReference type="EMBL" id="PMD58849.1"/>
    </source>
</evidence>
<proteinExistence type="predicted"/>
<dbReference type="EMBL" id="KZ613817">
    <property type="protein sequence ID" value="PMD58849.1"/>
    <property type="molecule type" value="Genomic_DNA"/>
</dbReference>
<dbReference type="AlphaFoldDB" id="A0A2J6T745"/>
<organism evidence="1 2">
    <name type="scientific">Hyaloscypha bicolor E</name>
    <dbReference type="NCBI Taxonomy" id="1095630"/>
    <lineage>
        <taxon>Eukaryota</taxon>
        <taxon>Fungi</taxon>
        <taxon>Dikarya</taxon>
        <taxon>Ascomycota</taxon>
        <taxon>Pezizomycotina</taxon>
        <taxon>Leotiomycetes</taxon>
        <taxon>Helotiales</taxon>
        <taxon>Hyaloscyphaceae</taxon>
        <taxon>Hyaloscypha</taxon>
        <taxon>Hyaloscypha bicolor</taxon>
    </lineage>
</organism>
<sequence length="50" mass="6089">KGFSEFIFWGAFSFNKKGPYYIWEKETIEEKREYKANLNIRNLLIKKANK</sequence>
<dbReference type="InParanoid" id="A0A2J6T745"/>
<reference evidence="1 2" key="1">
    <citation type="submission" date="2016-04" db="EMBL/GenBank/DDBJ databases">
        <title>A degradative enzymes factory behind the ericoid mycorrhizal symbiosis.</title>
        <authorList>
            <consortium name="DOE Joint Genome Institute"/>
            <person name="Martino E."/>
            <person name="Morin E."/>
            <person name="Grelet G."/>
            <person name="Kuo A."/>
            <person name="Kohler A."/>
            <person name="Daghino S."/>
            <person name="Barry K."/>
            <person name="Choi C."/>
            <person name="Cichocki N."/>
            <person name="Clum A."/>
            <person name="Copeland A."/>
            <person name="Hainaut M."/>
            <person name="Haridas S."/>
            <person name="Labutti K."/>
            <person name="Lindquist E."/>
            <person name="Lipzen A."/>
            <person name="Khouja H.-R."/>
            <person name="Murat C."/>
            <person name="Ohm R."/>
            <person name="Olson A."/>
            <person name="Spatafora J."/>
            <person name="Veneault-Fourrey C."/>
            <person name="Henrissat B."/>
            <person name="Grigoriev I."/>
            <person name="Martin F."/>
            <person name="Perotto S."/>
        </authorList>
    </citation>
    <scope>NUCLEOTIDE SEQUENCE [LARGE SCALE GENOMIC DNA]</scope>
    <source>
        <strain evidence="1 2">E</strain>
    </source>
</reference>
<keyword evidence="2" id="KW-1185">Reference proteome</keyword>
<accession>A0A2J6T745</accession>
<evidence type="ECO:0000313" key="2">
    <source>
        <dbReference type="Proteomes" id="UP000235371"/>
    </source>
</evidence>
<protein>
    <submittedName>
        <fullName evidence="1">Uncharacterized protein</fullName>
    </submittedName>
</protein>